<keyword evidence="3 8" id="KW-0812">Transmembrane</keyword>
<dbReference type="RefSeq" id="XP_003035014.1">
    <property type="nucleotide sequence ID" value="XM_003034968.1"/>
</dbReference>
<evidence type="ECO:0000256" key="1">
    <source>
        <dbReference type="ARBA" id="ARBA00004141"/>
    </source>
</evidence>
<evidence type="ECO:0000313" key="11">
    <source>
        <dbReference type="Proteomes" id="UP000007431"/>
    </source>
</evidence>
<feature type="transmembrane region" description="Helical" evidence="8">
    <location>
        <begin position="262"/>
        <end position="282"/>
    </location>
</feature>
<dbReference type="PANTHER" id="PTHR43791:SF97">
    <property type="entry name" value="ALLANTOATE TRANSPORTER, PUTATIVE (AFU_ORTHOLOGUE AFUA_1G14700)-RELATED"/>
    <property type="match status" value="1"/>
</dbReference>
<feature type="region of interest" description="Disordered" evidence="7">
    <location>
        <begin position="1"/>
        <end position="30"/>
    </location>
</feature>
<evidence type="ECO:0000313" key="10">
    <source>
        <dbReference type="EMBL" id="EFJ00112.1"/>
    </source>
</evidence>
<dbReference type="InParanoid" id="D8PVX8"/>
<evidence type="ECO:0000259" key="9">
    <source>
        <dbReference type="PROSITE" id="PS50850"/>
    </source>
</evidence>
<feature type="transmembrane region" description="Helical" evidence="8">
    <location>
        <begin position="170"/>
        <end position="188"/>
    </location>
</feature>
<gene>
    <name evidence="10" type="ORF">SCHCODRAFT_65588</name>
</gene>
<feature type="transmembrane region" description="Helical" evidence="8">
    <location>
        <begin position="99"/>
        <end position="116"/>
    </location>
</feature>
<keyword evidence="11" id="KW-1185">Reference proteome</keyword>
<proteinExistence type="inferred from homology"/>
<evidence type="ECO:0000256" key="2">
    <source>
        <dbReference type="ARBA" id="ARBA00022448"/>
    </source>
</evidence>
<dbReference type="Pfam" id="PF07690">
    <property type="entry name" value="MFS_1"/>
    <property type="match status" value="1"/>
</dbReference>
<dbReference type="Proteomes" id="UP000007431">
    <property type="component" value="Unassembled WGS sequence"/>
</dbReference>
<dbReference type="FunCoup" id="D8PVX8">
    <property type="interactions" value="46"/>
</dbReference>
<dbReference type="OMA" id="HTHWFTR"/>
<dbReference type="HOGENOM" id="CLU_001265_0_5_1"/>
<dbReference type="InterPro" id="IPR020846">
    <property type="entry name" value="MFS_dom"/>
</dbReference>
<evidence type="ECO:0000256" key="8">
    <source>
        <dbReference type="SAM" id="Phobius"/>
    </source>
</evidence>
<keyword evidence="5 8" id="KW-0472">Membrane</keyword>
<feature type="transmembrane region" description="Helical" evidence="8">
    <location>
        <begin position="140"/>
        <end position="158"/>
    </location>
</feature>
<evidence type="ECO:0000256" key="6">
    <source>
        <dbReference type="ARBA" id="ARBA00037968"/>
    </source>
</evidence>
<dbReference type="GeneID" id="9587649"/>
<dbReference type="FunFam" id="1.20.1250.20:FF:000064">
    <property type="entry name" value="MFS allantoate transporter"/>
    <property type="match status" value="1"/>
</dbReference>
<dbReference type="KEGG" id="scm:SCHCO_02481653"/>
<evidence type="ECO:0000256" key="3">
    <source>
        <dbReference type="ARBA" id="ARBA00022692"/>
    </source>
</evidence>
<dbReference type="InterPro" id="IPR011701">
    <property type="entry name" value="MFS"/>
</dbReference>
<sequence>MHHHLAPEDIVPMPSSIHNASRPPSFKDAEKPTIEEVEVAEPTTRDWNDRDTALDVDAHPGFWGKVFKQNPSKQFMDDVVEMNKTELNAKDVKRIERRIDLLIMPCLAICYAFYYIDKTTLSYAAIFGIKEDLKLNGEEYSWLSSLFYFGWLAWALPTNLLMQKFPINKYLAFNIFLWGVFLMAQAASRNFLDMAVLRTISGAAEATADPAFVMITGMWYTRAQQPRRIGYWYSANGIGIAIGGLLGYGIGQINGGQHSWKYEFIIIGALCTLWAIIMFFFVPDSPHLTKWFTREERLTILSRKRHDHAGKERRQWDASQVLEAFIDPKTYLFFLFGLTANIPNGGTSNFGTLIVKGFGFNTLNTTLMQIPYGVIIVLFILFAIFGNERLPEGSRTWMMVFTNVPTVIGFALIAFTKNKGLRLFGYWITGASNATFVVGLSLVSGNVGGTTKKALASAAVFLGVAAGNIIGPFLFFDSEAPEYRSGIIACLTSRGVEIIIILILRFIFWRANRRRDRAVAEGKLKYDKEALDKEDLSDWKNPSFRYVLVSLCRKLADTTRDADAVDLVNLSLYLGCNITYCVPYATML</sequence>
<feature type="transmembrane region" description="Helical" evidence="8">
    <location>
        <begin position="397"/>
        <end position="417"/>
    </location>
</feature>
<feature type="transmembrane region" description="Helical" evidence="8">
    <location>
        <begin position="455"/>
        <end position="474"/>
    </location>
</feature>
<dbReference type="GO" id="GO:0022857">
    <property type="term" value="F:transmembrane transporter activity"/>
    <property type="evidence" value="ECO:0007669"/>
    <property type="project" value="InterPro"/>
</dbReference>
<feature type="transmembrane region" description="Helical" evidence="8">
    <location>
        <begin position="423"/>
        <end position="443"/>
    </location>
</feature>
<feature type="transmembrane region" description="Helical" evidence="8">
    <location>
        <begin position="366"/>
        <end position="385"/>
    </location>
</feature>
<name>D8PVX8_SCHCM</name>
<protein>
    <recommendedName>
        <fullName evidence="9">Major facilitator superfamily (MFS) profile domain-containing protein</fullName>
    </recommendedName>
</protein>
<dbReference type="EMBL" id="GL377303">
    <property type="protein sequence ID" value="EFJ00112.1"/>
    <property type="molecule type" value="Genomic_DNA"/>
</dbReference>
<dbReference type="InterPro" id="IPR036259">
    <property type="entry name" value="MFS_trans_sf"/>
</dbReference>
<keyword evidence="2" id="KW-0813">Transport</keyword>
<organism evidence="11">
    <name type="scientific">Schizophyllum commune (strain H4-8 / FGSC 9210)</name>
    <name type="common">Split gill fungus</name>
    <dbReference type="NCBI Taxonomy" id="578458"/>
    <lineage>
        <taxon>Eukaryota</taxon>
        <taxon>Fungi</taxon>
        <taxon>Dikarya</taxon>
        <taxon>Basidiomycota</taxon>
        <taxon>Agaricomycotina</taxon>
        <taxon>Agaricomycetes</taxon>
        <taxon>Agaricomycetidae</taxon>
        <taxon>Agaricales</taxon>
        <taxon>Schizophyllaceae</taxon>
        <taxon>Schizophyllum</taxon>
    </lineage>
</organism>
<dbReference type="SUPFAM" id="SSF103473">
    <property type="entry name" value="MFS general substrate transporter"/>
    <property type="match status" value="1"/>
</dbReference>
<dbReference type="AlphaFoldDB" id="D8PVX8"/>
<dbReference type="VEuPathDB" id="FungiDB:SCHCODRAFT_02481653"/>
<comment type="subcellular location">
    <subcellularLocation>
        <location evidence="1">Membrane</location>
        <topology evidence="1">Multi-pass membrane protein</topology>
    </subcellularLocation>
</comment>
<reference evidence="10 11" key="1">
    <citation type="journal article" date="2010" name="Nat. Biotechnol.">
        <title>Genome sequence of the model mushroom Schizophyllum commune.</title>
        <authorList>
            <person name="Ohm R.A."/>
            <person name="de Jong J.F."/>
            <person name="Lugones L.G."/>
            <person name="Aerts A."/>
            <person name="Kothe E."/>
            <person name="Stajich J.E."/>
            <person name="de Vries R.P."/>
            <person name="Record E."/>
            <person name="Levasseur A."/>
            <person name="Baker S.E."/>
            <person name="Bartholomew K.A."/>
            <person name="Coutinho P.M."/>
            <person name="Erdmann S."/>
            <person name="Fowler T.J."/>
            <person name="Gathman A.C."/>
            <person name="Lombard V."/>
            <person name="Henrissat B."/>
            <person name="Knabe N."/>
            <person name="Kuees U."/>
            <person name="Lilly W.W."/>
            <person name="Lindquist E."/>
            <person name="Lucas S."/>
            <person name="Magnuson J.K."/>
            <person name="Piumi F."/>
            <person name="Raudaskoski M."/>
            <person name="Salamov A."/>
            <person name="Schmutz J."/>
            <person name="Schwarze F.W.M.R."/>
            <person name="vanKuyk P.A."/>
            <person name="Horton J.S."/>
            <person name="Grigoriev I.V."/>
            <person name="Woesten H.A.B."/>
        </authorList>
    </citation>
    <scope>NUCLEOTIDE SEQUENCE [LARGE SCALE GENOMIC DNA]</scope>
    <source>
        <strain evidence="11">H4-8 / FGSC 9210</strain>
    </source>
</reference>
<feature type="transmembrane region" description="Helical" evidence="8">
    <location>
        <begin position="486"/>
        <end position="508"/>
    </location>
</feature>
<dbReference type="OrthoDB" id="6730379at2759"/>
<evidence type="ECO:0000256" key="5">
    <source>
        <dbReference type="ARBA" id="ARBA00023136"/>
    </source>
</evidence>
<dbReference type="GO" id="GO:0016020">
    <property type="term" value="C:membrane"/>
    <property type="evidence" value="ECO:0007669"/>
    <property type="project" value="UniProtKB-SubCell"/>
</dbReference>
<keyword evidence="4 8" id="KW-1133">Transmembrane helix</keyword>
<comment type="similarity">
    <text evidence="6">Belongs to the major facilitator superfamily. Allantoate permease family.</text>
</comment>
<evidence type="ECO:0000256" key="4">
    <source>
        <dbReference type="ARBA" id="ARBA00022989"/>
    </source>
</evidence>
<feature type="transmembrane region" description="Helical" evidence="8">
    <location>
        <begin position="229"/>
        <end position="250"/>
    </location>
</feature>
<dbReference type="eggNOG" id="KOG2533">
    <property type="taxonomic scope" value="Eukaryota"/>
</dbReference>
<dbReference type="Gene3D" id="1.20.1250.20">
    <property type="entry name" value="MFS general substrate transporter like domains"/>
    <property type="match status" value="1"/>
</dbReference>
<accession>D8PVX8</accession>
<feature type="domain" description="Major facilitator superfamily (MFS) profile" evidence="9">
    <location>
        <begin position="103"/>
        <end position="513"/>
    </location>
</feature>
<evidence type="ECO:0000256" key="7">
    <source>
        <dbReference type="SAM" id="MobiDB-lite"/>
    </source>
</evidence>
<dbReference type="PANTHER" id="PTHR43791">
    <property type="entry name" value="PERMEASE-RELATED"/>
    <property type="match status" value="1"/>
</dbReference>
<dbReference type="PROSITE" id="PS50850">
    <property type="entry name" value="MFS"/>
    <property type="match status" value="1"/>
</dbReference>